<name>A0ABM8VWJ7_GIGMA</name>
<sequence>MKEFEEELEKQKPVLEFLLETETAELEGRKASDPTETNQDEYADLEPTEASTPEEEKGSYERTFHLCVHPIYLEHFSLEESAGATEMDISQNSSRISPERVFLGYWSRSEVLGID</sequence>
<organism evidence="2 3">
    <name type="scientific">Gigaspora margarita</name>
    <dbReference type="NCBI Taxonomy" id="4874"/>
    <lineage>
        <taxon>Eukaryota</taxon>
        <taxon>Fungi</taxon>
        <taxon>Fungi incertae sedis</taxon>
        <taxon>Mucoromycota</taxon>
        <taxon>Glomeromycotina</taxon>
        <taxon>Glomeromycetes</taxon>
        <taxon>Diversisporales</taxon>
        <taxon>Gigasporaceae</taxon>
        <taxon>Gigaspora</taxon>
    </lineage>
</organism>
<protein>
    <submittedName>
        <fullName evidence="2">31426_t:CDS:1</fullName>
    </submittedName>
</protein>
<keyword evidence="3" id="KW-1185">Reference proteome</keyword>
<feature type="compositionally biased region" description="Acidic residues" evidence="1">
    <location>
        <begin position="38"/>
        <end position="47"/>
    </location>
</feature>
<feature type="region of interest" description="Disordered" evidence="1">
    <location>
        <begin position="22"/>
        <end position="59"/>
    </location>
</feature>
<evidence type="ECO:0000313" key="3">
    <source>
        <dbReference type="Proteomes" id="UP000789901"/>
    </source>
</evidence>
<proteinExistence type="predicted"/>
<gene>
    <name evidence="2" type="ORF">GMARGA_LOCUS459</name>
</gene>
<evidence type="ECO:0000313" key="2">
    <source>
        <dbReference type="EMBL" id="CAG8464245.1"/>
    </source>
</evidence>
<accession>A0ABM8VWJ7</accession>
<reference evidence="2 3" key="1">
    <citation type="submission" date="2021-06" db="EMBL/GenBank/DDBJ databases">
        <authorList>
            <person name="Kallberg Y."/>
            <person name="Tangrot J."/>
            <person name="Rosling A."/>
        </authorList>
    </citation>
    <scope>NUCLEOTIDE SEQUENCE [LARGE SCALE GENOMIC DNA]</scope>
    <source>
        <strain evidence="2 3">120-4 pot B 10/14</strain>
    </source>
</reference>
<dbReference type="EMBL" id="CAJVQB010000078">
    <property type="protein sequence ID" value="CAG8464245.1"/>
    <property type="molecule type" value="Genomic_DNA"/>
</dbReference>
<comment type="caution">
    <text evidence="2">The sequence shown here is derived from an EMBL/GenBank/DDBJ whole genome shotgun (WGS) entry which is preliminary data.</text>
</comment>
<evidence type="ECO:0000256" key="1">
    <source>
        <dbReference type="SAM" id="MobiDB-lite"/>
    </source>
</evidence>
<dbReference type="Proteomes" id="UP000789901">
    <property type="component" value="Unassembled WGS sequence"/>
</dbReference>